<name>A0A815J9C0_9BILA</name>
<organism evidence="1 2">
    <name type="scientific">Rotaria magnacalcarata</name>
    <dbReference type="NCBI Taxonomy" id="392030"/>
    <lineage>
        <taxon>Eukaryota</taxon>
        <taxon>Metazoa</taxon>
        <taxon>Spiralia</taxon>
        <taxon>Gnathifera</taxon>
        <taxon>Rotifera</taxon>
        <taxon>Eurotatoria</taxon>
        <taxon>Bdelloidea</taxon>
        <taxon>Philodinida</taxon>
        <taxon>Philodinidae</taxon>
        <taxon>Rotaria</taxon>
    </lineage>
</organism>
<accession>A0A815J9C0</accession>
<sequence>MGSKCSTLQIGGKVHISGNGNSPLIINGITYNISSLFNTVVSLCVSILKLNIGDPHQYSETWQYINCMLNGLCCYTAVSATLCNAVVDAEMIPVLISAISQKSYLEDLDRNTVSRSYNNNKESSFILHLASDASIPIGLQNVS</sequence>
<dbReference type="AlphaFoldDB" id="A0A815J9C0"/>
<proteinExistence type="predicted"/>
<reference evidence="1" key="1">
    <citation type="submission" date="2021-02" db="EMBL/GenBank/DDBJ databases">
        <authorList>
            <person name="Nowell W R."/>
        </authorList>
    </citation>
    <scope>NUCLEOTIDE SEQUENCE</scope>
</reference>
<dbReference type="EMBL" id="CAJNOV010009706">
    <property type="protein sequence ID" value="CAF1376381.1"/>
    <property type="molecule type" value="Genomic_DNA"/>
</dbReference>
<gene>
    <name evidence="1" type="ORF">CJN711_LOCUS20711</name>
</gene>
<dbReference type="Proteomes" id="UP000663855">
    <property type="component" value="Unassembled WGS sequence"/>
</dbReference>
<comment type="caution">
    <text evidence="1">The sequence shown here is derived from an EMBL/GenBank/DDBJ whole genome shotgun (WGS) entry which is preliminary data.</text>
</comment>
<evidence type="ECO:0000313" key="2">
    <source>
        <dbReference type="Proteomes" id="UP000663855"/>
    </source>
</evidence>
<evidence type="ECO:0000313" key="1">
    <source>
        <dbReference type="EMBL" id="CAF1376381.1"/>
    </source>
</evidence>
<protein>
    <submittedName>
        <fullName evidence="1">Uncharacterized protein</fullName>
    </submittedName>
</protein>